<reference evidence="2" key="1">
    <citation type="submission" date="2022-11" db="EMBL/GenBank/DDBJ databases">
        <title>Identification and genomic analyses of a novel endophytic actinobacterium Streptomyces endophytica sp. nov. with potential for biocontrol of Yam anthracnose.</title>
        <authorList>
            <person name="Huang X."/>
        </authorList>
    </citation>
    <scope>NUCLEOTIDE SEQUENCE</scope>
    <source>
        <strain evidence="2">HNM0140</strain>
    </source>
</reference>
<evidence type="ECO:0000313" key="3">
    <source>
        <dbReference type="Proteomes" id="UP001164959"/>
    </source>
</evidence>
<dbReference type="SUPFAM" id="SSF51905">
    <property type="entry name" value="FAD/NAD(P)-binding domain"/>
    <property type="match status" value="1"/>
</dbReference>
<accession>A0ABY6PEV6</accession>
<evidence type="ECO:0000313" key="2">
    <source>
        <dbReference type="EMBL" id="UZJ31717.1"/>
    </source>
</evidence>
<sequence length="312" mass="33426">MTETVSAEGAARRRYDAIIVGGGWAGSVLAKRLGAQGWQVLVLEAGNGGTETWPGYLDSLSTFYSAVAKVPNAAYRPNKAAPSPNVLDLAPVPNPQPGEPEFTAHGYFVQNGQLPYGTDYLRELGGAAMHWLGAVPRMLPDDFATRSTYSYGLDWPLTAEDLQPWYAEAEAELGVAGHAQEQKELGVVTDPAYEYPMHHIPQSYIDQYCDHRLGDAVIDDTVAQLPYTLRTFGLPQARNSTPNPAYRPRTASRAPSACPTTASAVWATPAASPSVPSRPNPIRCASRPPGRPPSPWPPGAWSAASGPPRPAP</sequence>
<keyword evidence="3" id="KW-1185">Reference proteome</keyword>
<gene>
    <name evidence="2" type="ORF">OJ254_17285</name>
</gene>
<dbReference type="Gene3D" id="3.50.50.60">
    <property type="entry name" value="FAD/NAD(P)-binding domain"/>
    <property type="match status" value="1"/>
</dbReference>
<dbReference type="EMBL" id="CP110636">
    <property type="protein sequence ID" value="UZJ31717.1"/>
    <property type="molecule type" value="Genomic_DNA"/>
</dbReference>
<feature type="region of interest" description="Disordered" evidence="1">
    <location>
        <begin position="234"/>
        <end position="312"/>
    </location>
</feature>
<dbReference type="RefSeq" id="WP_265363050.1">
    <property type="nucleotide sequence ID" value="NZ_CP110636.1"/>
</dbReference>
<organism evidence="2 3">
    <name type="scientific">Streptomyces endophytica</name>
    <dbReference type="NCBI Taxonomy" id="2991496"/>
    <lineage>
        <taxon>Bacteria</taxon>
        <taxon>Bacillati</taxon>
        <taxon>Actinomycetota</taxon>
        <taxon>Actinomycetes</taxon>
        <taxon>Kitasatosporales</taxon>
        <taxon>Streptomycetaceae</taxon>
        <taxon>Streptomyces</taxon>
    </lineage>
</organism>
<dbReference type="InterPro" id="IPR036188">
    <property type="entry name" value="FAD/NAD-bd_sf"/>
</dbReference>
<evidence type="ECO:0000256" key="1">
    <source>
        <dbReference type="SAM" id="MobiDB-lite"/>
    </source>
</evidence>
<dbReference type="Pfam" id="PF13450">
    <property type="entry name" value="NAD_binding_8"/>
    <property type="match status" value="1"/>
</dbReference>
<proteinExistence type="predicted"/>
<name>A0ABY6PEV6_9ACTN</name>
<protein>
    <submittedName>
        <fullName evidence="2">Uncharacterized protein</fullName>
    </submittedName>
</protein>
<feature type="compositionally biased region" description="Pro residues" evidence="1">
    <location>
        <begin position="289"/>
        <end position="298"/>
    </location>
</feature>
<dbReference type="Proteomes" id="UP001164959">
    <property type="component" value="Chromosome"/>
</dbReference>